<evidence type="ECO:0000313" key="2">
    <source>
        <dbReference type="EMBL" id="MBE6061001.1"/>
    </source>
</evidence>
<organism evidence="2 3">
    <name type="scientific">Clostridium sulfidigenes</name>
    <dbReference type="NCBI Taxonomy" id="318464"/>
    <lineage>
        <taxon>Bacteria</taxon>
        <taxon>Bacillati</taxon>
        <taxon>Bacillota</taxon>
        <taxon>Clostridia</taxon>
        <taxon>Eubacteriales</taxon>
        <taxon>Clostridiaceae</taxon>
        <taxon>Clostridium</taxon>
    </lineage>
</organism>
<evidence type="ECO:0000313" key="3">
    <source>
        <dbReference type="Proteomes" id="UP000768462"/>
    </source>
</evidence>
<comment type="caution">
    <text evidence="2">The sequence shown here is derived from an EMBL/GenBank/DDBJ whole genome shotgun (WGS) entry which is preliminary data.</text>
</comment>
<accession>A0A927ZMK5</accession>
<dbReference type="EMBL" id="SVCM01000143">
    <property type="protein sequence ID" value="MBE6061001.1"/>
    <property type="molecule type" value="Genomic_DNA"/>
</dbReference>
<proteinExistence type="predicted"/>
<reference evidence="2" key="1">
    <citation type="submission" date="2019-04" db="EMBL/GenBank/DDBJ databases">
        <title>Evolution of Biomass-Degrading Anaerobic Consortia Revealed by Metagenomics.</title>
        <authorList>
            <person name="Peng X."/>
        </authorList>
    </citation>
    <scope>NUCLEOTIDE SEQUENCE</scope>
    <source>
        <strain evidence="2">SIG254</strain>
    </source>
</reference>
<protein>
    <submittedName>
        <fullName evidence="2">Uncharacterized protein</fullName>
    </submittedName>
</protein>
<keyword evidence="1" id="KW-1133">Transmembrane helix</keyword>
<gene>
    <name evidence="2" type="ORF">E7215_12625</name>
</gene>
<keyword evidence="1" id="KW-0812">Transmembrane</keyword>
<dbReference type="AlphaFoldDB" id="A0A927ZMK5"/>
<feature type="transmembrane region" description="Helical" evidence="1">
    <location>
        <begin position="31"/>
        <end position="51"/>
    </location>
</feature>
<feature type="transmembrane region" description="Helical" evidence="1">
    <location>
        <begin position="7"/>
        <end position="25"/>
    </location>
</feature>
<keyword evidence="1" id="KW-0472">Membrane</keyword>
<evidence type="ECO:0000256" key="1">
    <source>
        <dbReference type="SAM" id="Phobius"/>
    </source>
</evidence>
<sequence length="59" mass="6652">MKKVMWLGLSIEITVLIIMLLFVVFKKPVPGVLVGIFVAGMLTSIISSFFVQREKIKKN</sequence>
<dbReference type="Proteomes" id="UP000768462">
    <property type="component" value="Unassembled WGS sequence"/>
</dbReference>
<name>A0A927ZMK5_9CLOT</name>